<proteinExistence type="predicted"/>
<dbReference type="InterPro" id="IPR025711">
    <property type="entry name" value="PepSY"/>
</dbReference>
<feature type="region of interest" description="Disordered" evidence="1">
    <location>
        <begin position="19"/>
        <end position="52"/>
    </location>
</feature>
<feature type="compositionally biased region" description="Basic and acidic residues" evidence="1">
    <location>
        <begin position="27"/>
        <end position="43"/>
    </location>
</feature>
<name>A0ABT2QSM2_9STAP</name>
<sequence>MKLKVTALALSSALVLGACGSNNSTESHSKDSNHSHQQSESKDTIALNDIKTDPQEAIDKAQQTYKDENVKEVSFEKEHGEWVYKIDQQNSNKREESEVVIRDKDKKIVSKEQEKHESNSSDKAFKYEDVKSYKDAIKAGQKKFNGDIKEWSLSKDDKRNQLVYDMDLKKGKEKHEISVDAKTGEVLSDERDD</sequence>
<reference evidence="4 5" key="1">
    <citation type="journal article" date="2023" name="Int. J. Syst. Evol. Microbiol.">
        <title>Streptococcus sciuri sp. nov., Staphylococcus marylandisciuri sp. nov. and Staphylococcus americanisciuri sp. nov., isolated from faeces of eastern grey squirrel (Sciurus carolinensis).</title>
        <authorList>
            <person name="Volokhov D.V."/>
            <person name="Zagorodnyaya T.A."/>
            <person name="Furtak V.A."/>
            <person name="Nattanmai G."/>
            <person name="Randall L."/>
            <person name="Jose S."/>
            <person name="Gao Y."/>
            <person name="Eisenberg T."/>
            <person name="Delmonte P."/>
            <person name="Blom J."/>
            <person name="Mitchell K.K."/>
        </authorList>
    </citation>
    <scope>NUCLEOTIDE SEQUENCE [LARGE SCALE GENOMIC DNA]</scope>
    <source>
        <strain evidence="4 5">SQ8-PEA</strain>
    </source>
</reference>
<feature type="domain" description="PepSY" evidence="3">
    <location>
        <begin position="54"/>
        <end position="100"/>
    </location>
</feature>
<dbReference type="RefSeq" id="WP_262856688.1">
    <property type="nucleotide sequence ID" value="NZ_JAOPKZ010000018.1"/>
</dbReference>
<feature type="compositionally biased region" description="Basic and acidic residues" evidence="1">
    <location>
        <begin position="172"/>
        <end position="183"/>
    </location>
</feature>
<evidence type="ECO:0000256" key="2">
    <source>
        <dbReference type="SAM" id="SignalP"/>
    </source>
</evidence>
<feature type="signal peptide" evidence="2">
    <location>
        <begin position="1"/>
        <end position="20"/>
    </location>
</feature>
<dbReference type="Gene3D" id="3.10.450.40">
    <property type="match status" value="2"/>
</dbReference>
<dbReference type="EMBL" id="JAOPKZ010000018">
    <property type="protein sequence ID" value="MCU5746983.1"/>
    <property type="molecule type" value="Genomic_DNA"/>
</dbReference>
<keyword evidence="2" id="KW-0732">Signal</keyword>
<feature type="region of interest" description="Disordered" evidence="1">
    <location>
        <begin position="172"/>
        <end position="193"/>
    </location>
</feature>
<dbReference type="PROSITE" id="PS51257">
    <property type="entry name" value="PROKAR_LIPOPROTEIN"/>
    <property type="match status" value="1"/>
</dbReference>
<evidence type="ECO:0000256" key="1">
    <source>
        <dbReference type="SAM" id="MobiDB-lite"/>
    </source>
</evidence>
<dbReference type="Pfam" id="PF03413">
    <property type="entry name" value="PepSY"/>
    <property type="match status" value="2"/>
</dbReference>
<dbReference type="Proteomes" id="UP001209553">
    <property type="component" value="Unassembled WGS sequence"/>
</dbReference>
<feature type="chain" id="PRO_5045446659" evidence="2">
    <location>
        <begin position="21"/>
        <end position="193"/>
    </location>
</feature>
<evidence type="ECO:0000313" key="4">
    <source>
        <dbReference type="EMBL" id="MCU5746983.1"/>
    </source>
</evidence>
<gene>
    <name evidence="4" type="ORF">N9R04_09865</name>
</gene>
<keyword evidence="5" id="KW-1185">Reference proteome</keyword>
<protein>
    <submittedName>
        <fullName evidence="4">PepSY domain-containing protein</fullName>
    </submittedName>
</protein>
<comment type="caution">
    <text evidence="4">The sequence shown here is derived from an EMBL/GenBank/DDBJ whole genome shotgun (WGS) entry which is preliminary data.</text>
</comment>
<evidence type="ECO:0000313" key="5">
    <source>
        <dbReference type="Proteomes" id="UP001209553"/>
    </source>
</evidence>
<organism evidence="4 5">
    <name type="scientific">Staphylococcus marylandisciuri</name>
    <dbReference type="NCBI Taxonomy" id="2981529"/>
    <lineage>
        <taxon>Bacteria</taxon>
        <taxon>Bacillati</taxon>
        <taxon>Bacillota</taxon>
        <taxon>Bacilli</taxon>
        <taxon>Bacillales</taxon>
        <taxon>Staphylococcaceae</taxon>
        <taxon>Staphylococcus</taxon>
    </lineage>
</organism>
<feature type="domain" description="PepSY" evidence="3">
    <location>
        <begin position="132"/>
        <end position="190"/>
    </location>
</feature>
<accession>A0ABT2QSM2</accession>
<evidence type="ECO:0000259" key="3">
    <source>
        <dbReference type="Pfam" id="PF03413"/>
    </source>
</evidence>